<dbReference type="Proteomes" id="UP000682733">
    <property type="component" value="Unassembled WGS sequence"/>
</dbReference>
<evidence type="ECO:0000313" key="1">
    <source>
        <dbReference type="EMBL" id="CAF0744551.1"/>
    </source>
</evidence>
<dbReference type="OrthoDB" id="10017156at2759"/>
<keyword evidence="5" id="KW-1185">Reference proteome</keyword>
<sequence>MVGIGFEKGKKHFVSIREQLCLSCSSCACCDALRNKIELEYLTLSSKTDQFKCDNELLQCLLAECKYSYEQQYLLFSQNEQYLIEYEQTSRLQTDLIQVFEHLVDLLEANRRNQKRETIPGATTTTEKYSPKGSHYVVKI</sequence>
<dbReference type="EMBL" id="CAJOBA010000315">
    <property type="protein sequence ID" value="CAF3522411.1"/>
    <property type="molecule type" value="Genomic_DNA"/>
</dbReference>
<proteinExistence type="predicted"/>
<evidence type="ECO:0000313" key="5">
    <source>
        <dbReference type="Proteomes" id="UP000663829"/>
    </source>
</evidence>
<dbReference type="EMBL" id="CAJNOK010000315">
    <property type="protein sequence ID" value="CAF0744551.1"/>
    <property type="molecule type" value="Genomic_DNA"/>
</dbReference>
<gene>
    <name evidence="2" type="ORF">GPM918_LOCUS17271</name>
    <name evidence="1" type="ORF">OVA965_LOCUS1644</name>
    <name evidence="4" type="ORF">SRO942_LOCUS17267</name>
    <name evidence="3" type="ORF">TMI583_LOCUS1644</name>
</gene>
<organism evidence="2 5">
    <name type="scientific">Didymodactylos carnosus</name>
    <dbReference type="NCBI Taxonomy" id="1234261"/>
    <lineage>
        <taxon>Eukaryota</taxon>
        <taxon>Metazoa</taxon>
        <taxon>Spiralia</taxon>
        <taxon>Gnathifera</taxon>
        <taxon>Rotifera</taxon>
        <taxon>Eurotatoria</taxon>
        <taxon>Bdelloidea</taxon>
        <taxon>Philodinida</taxon>
        <taxon>Philodinidae</taxon>
        <taxon>Didymodactylos</taxon>
    </lineage>
</organism>
<evidence type="ECO:0000313" key="3">
    <source>
        <dbReference type="EMBL" id="CAF3522411.1"/>
    </source>
</evidence>
<reference evidence="2" key="1">
    <citation type="submission" date="2021-02" db="EMBL/GenBank/DDBJ databases">
        <authorList>
            <person name="Nowell W R."/>
        </authorList>
    </citation>
    <scope>NUCLEOTIDE SEQUENCE</scope>
</reference>
<dbReference type="EMBL" id="CAJOBC010004707">
    <property type="protein sequence ID" value="CAF3837999.1"/>
    <property type="molecule type" value="Genomic_DNA"/>
</dbReference>
<protein>
    <submittedName>
        <fullName evidence="2">Uncharacterized protein</fullName>
    </submittedName>
</protein>
<dbReference type="EMBL" id="CAJNOQ010004709">
    <property type="protein sequence ID" value="CAF1070909.1"/>
    <property type="molecule type" value="Genomic_DNA"/>
</dbReference>
<evidence type="ECO:0000313" key="4">
    <source>
        <dbReference type="EMBL" id="CAF3837999.1"/>
    </source>
</evidence>
<evidence type="ECO:0000313" key="2">
    <source>
        <dbReference type="EMBL" id="CAF1070909.1"/>
    </source>
</evidence>
<comment type="caution">
    <text evidence="2">The sequence shown here is derived from an EMBL/GenBank/DDBJ whole genome shotgun (WGS) entry which is preliminary data.</text>
</comment>
<dbReference type="Proteomes" id="UP000677228">
    <property type="component" value="Unassembled WGS sequence"/>
</dbReference>
<dbReference type="Proteomes" id="UP000663829">
    <property type="component" value="Unassembled WGS sequence"/>
</dbReference>
<dbReference type="AlphaFoldDB" id="A0A814LVD5"/>
<name>A0A814LVD5_9BILA</name>
<accession>A0A814LVD5</accession>
<dbReference type="Proteomes" id="UP000681722">
    <property type="component" value="Unassembled WGS sequence"/>
</dbReference>